<gene>
    <name evidence="1" type="ORF">J9253_05055</name>
</gene>
<dbReference type="Proteomes" id="UP000672039">
    <property type="component" value="Chromosome"/>
</dbReference>
<reference evidence="1 2" key="1">
    <citation type="submission" date="2021-04" db="EMBL/GenBank/DDBJ databases">
        <title>Genomics, taxonomy and metabolism of representatives of sulfur bacteria of the genus Thiothrix: Thiothrix fructosivorans QT, Thiothrix unzii A1T and three new species, Thiothrix subterranea sp. nov., Thiothrix litoralis sp. nov. and 'Candidatus Thiothrix anitrata' sp. nov.</title>
        <authorList>
            <person name="Ravin N.V."/>
            <person name="Smolyakov D."/>
            <person name="Rudenko T.S."/>
            <person name="Mardanov A.V."/>
            <person name="Beletsky A.V."/>
            <person name="Markov N.D."/>
            <person name="Fomenkov A.I."/>
            <person name="Roberts R.J."/>
            <person name="Karnachuk O.V."/>
            <person name="Novikov A."/>
            <person name="Grabovich M.Y."/>
        </authorList>
    </citation>
    <scope>NUCLEOTIDE SEQUENCE [LARGE SCALE GENOMIC DNA]</scope>
    <source>
        <strain evidence="1 2">AS</strain>
    </source>
</reference>
<dbReference type="EMBL" id="CP072801">
    <property type="protein sequence ID" value="QTR47309.1"/>
    <property type="molecule type" value="Genomic_DNA"/>
</dbReference>
<name>A0ABX7X0B6_9GAMM</name>
<evidence type="ECO:0000313" key="2">
    <source>
        <dbReference type="Proteomes" id="UP000672039"/>
    </source>
</evidence>
<sequence length="81" mass="9822">MAEYQTYNLNPQKMEWLLHTFFAESCLNLDVFDSKSKRHMPREWFIVPFPLIETTIGLLLNEQIRDYRYNAVNQRIVGLKW</sequence>
<protein>
    <submittedName>
        <fullName evidence="1">Uncharacterized protein</fullName>
    </submittedName>
</protein>
<proteinExistence type="predicted"/>
<keyword evidence="2" id="KW-1185">Reference proteome</keyword>
<accession>A0ABX7X0B6</accession>
<organism evidence="1 2">
    <name type="scientific">Thiothrix litoralis</name>
    <dbReference type="NCBI Taxonomy" id="2891210"/>
    <lineage>
        <taxon>Bacteria</taxon>
        <taxon>Pseudomonadati</taxon>
        <taxon>Pseudomonadota</taxon>
        <taxon>Gammaproteobacteria</taxon>
        <taxon>Thiotrichales</taxon>
        <taxon>Thiotrichaceae</taxon>
        <taxon>Thiothrix</taxon>
    </lineage>
</organism>
<evidence type="ECO:0000313" key="1">
    <source>
        <dbReference type="EMBL" id="QTR47309.1"/>
    </source>
</evidence>